<proteinExistence type="predicted"/>
<reference evidence="1 2" key="1">
    <citation type="submission" date="2021-06" db="EMBL/GenBank/DDBJ databases">
        <authorList>
            <person name="Palmer J.M."/>
        </authorList>
    </citation>
    <scope>NUCLEOTIDE SEQUENCE [LARGE SCALE GENOMIC DNA]</scope>
    <source>
        <strain evidence="1 2">AS_MEX2019</strain>
        <tissue evidence="1">Muscle</tissue>
    </source>
</reference>
<sequence>MLLHETPHPFTRAMGNVPHTCTCVHVCVCFVLKQINMSTINVTRRSGCREAALNSSVRLPSYVTLLINCVCVDKSAHTSVELCSALCYIRKPEKFPSYEGWEP</sequence>
<comment type="caution">
    <text evidence="1">The sequence shown here is derived from an EMBL/GenBank/DDBJ whole genome shotgun (WGS) entry which is preliminary data.</text>
</comment>
<evidence type="ECO:0000313" key="1">
    <source>
        <dbReference type="EMBL" id="MEQ2310786.1"/>
    </source>
</evidence>
<keyword evidence="2" id="KW-1185">Reference proteome</keyword>
<gene>
    <name evidence="1" type="ORF">AMECASPLE_012885</name>
</gene>
<name>A0ABV0ZZA7_9TELE</name>
<dbReference type="EMBL" id="JAHRIP010076060">
    <property type="protein sequence ID" value="MEQ2310786.1"/>
    <property type="molecule type" value="Genomic_DNA"/>
</dbReference>
<dbReference type="Proteomes" id="UP001469553">
    <property type="component" value="Unassembled WGS sequence"/>
</dbReference>
<evidence type="ECO:0000313" key="2">
    <source>
        <dbReference type="Proteomes" id="UP001469553"/>
    </source>
</evidence>
<organism evidence="1 2">
    <name type="scientific">Ameca splendens</name>
    <dbReference type="NCBI Taxonomy" id="208324"/>
    <lineage>
        <taxon>Eukaryota</taxon>
        <taxon>Metazoa</taxon>
        <taxon>Chordata</taxon>
        <taxon>Craniata</taxon>
        <taxon>Vertebrata</taxon>
        <taxon>Euteleostomi</taxon>
        <taxon>Actinopterygii</taxon>
        <taxon>Neopterygii</taxon>
        <taxon>Teleostei</taxon>
        <taxon>Neoteleostei</taxon>
        <taxon>Acanthomorphata</taxon>
        <taxon>Ovalentaria</taxon>
        <taxon>Atherinomorphae</taxon>
        <taxon>Cyprinodontiformes</taxon>
        <taxon>Goodeidae</taxon>
        <taxon>Ameca</taxon>
    </lineage>
</organism>
<accession>A0ABV0ZZA7</accession>
<protein>
    <submittedName>
        <fullName evidence="1">Uncharacterized protein</fullName>
    </submittedName>
</protein>